<dbReference type="GO" id="GO:1990961">
    <property type="term" value="P:xenobiotic detoxification by transmembrane export across the plasma membrane"/>
    <property type="evidence" value="ECO:0007669"/>
    <property type="project" value="InterPro"/>
</dbReference>
<dbReference type="GO" id="GO:0042910">
    <property type="term" value="F:xenobiotic transmembrane transporter activity"/>
    <property type="evidence" value="ECO:0007669"/>
    <property type="project" value="InterPro"/>
</dbReference>
<gene>
    <name evidence="7" type="ORF">MIMGU_mgv1a005530mg</name>
</gene>
<dbReference type="Pfam" id="PF01554">
    <property type="entry name" value="MatE"/>
    <property type="match status" value="2"/>
</dbReference>
<evidence type="ECO:0000313" key="8">
    <source>
        <dbReference type="Proteomes" id="UP000030748"/>
    </source>
</evidence>
<feature type="transmembrane region" description="Helical" evidence="6">
    <location>
        <begin position="291"/>
        <end position="310"/>
    </location>
</feature>
<dbReference type="NCBIfam" id="TIGR00797">
    <property type="entry name" value="matE"/>
    <property type="match status" value="1"/>
</dbReference>
<feature type="transmembrane region" description="Helical" evidence="6">
    <location>
        <begin position="404"/>
        <end position="428"/>
    </location>
</feature>
<protein>
    <recommendedName>
        <fullName evidence="6">Protein DETOXIFICATION</fullName>
    </recommendedName>
    <alternativeName>
        <fullName evidence="6">Multidrug and toxic compound extrusion protein</fullName>
    </alternativeName>
</protein>
<accession>A0A022PWV1</accession>
<evidence type="ECO:0000256" key="2">
    <source>
        <dbReference type="ARBA" id="ARBA00010199"/>
    </source>
</evidence>
<dbReference type="GO" id="GO:0016020">
    <property type="term" value="C:membrane"/>
    <property type="evidence" value="ECO:0000318"/>
    <property type="project" value="GO_Central"/>
</dbReference>
<dbReference type="Proteomes" id="UP000030748">
    <property type="component" value="Unassembled WGS sequence"/>
</dbReference>
<feature type="transmembrane region" description="Helical" evidence="6">
    <location>
        <begin position="434"/>
        <end position="455"/>
    </location>
</feature>
<feature type="transmembrane region" description="Helical" evidence="6">
    <location>
        <begin position="67"/>
        <end position="95"/>
    </location>
</feature>
<comment type="similarity">
    <text evidence="2 6">Belongs to the multi antimicrobial extrusion (MATE) (TC 2.A.66.1) family.</text>
</comment>
<feature type="transmembrane region" description="Helical" evidence="6">
    <location>
        <begin position="149"/>
        <end position="170"/>
    </location>
</feature>
<organism evidence="7 8">
    <name type="scientific">Erythranthe guttata</name>
    <name type="common">Yellow monkey flower</name>
    <name type="synonym">Mimulus guttatus</name>
    <dbReference type="NCBI Taxonomy" id="4155"/>
    <lineage>
        <taxon>Eukaryota</taxon>
        <taxon>Viridiplantae</taxon>
        <taxon>Streptophyta</taxon>
        <taxon>Embryophyta</taxon>
        <taxon>Tracheophyta</taxon>
        <taxon>Spermatophyta</taxon>
        <taxon>Magnoliopsida</taxon>
        <taxon>eudicotyledons</taxon>
        <taxon>Gunneridae</taxon>
        <taxon>Pentapetalae</taxon>
        <taxon>asterids</taxon>
        <taxon>lamiids</taxon>
        <taxon>Lamiales</taxon>
        <taxon>Phrymaceae</taxon>
        <taxon>Erythranthe</taxon>
    </lineage>
</organism>
<dbReference type="AlphaFoldDB" id="A0A022PWV1"/>
<evidence type="ECO:0000256" key="6">
    <source>
        <dbReference type="RuleBase" id="RU004914"/>
    </source>
</evidence>
<evidence type="ECO:0000256" key="4">
    <source>
        <dbReference type="ARBA" id="ARBA00022989"/>
    </source>
</evidence>
<dbReference type="InterPro" id="IPR002528">
    <property type="entry name" value="MATE_fam"/>
</dbReference>
<feature type="transmembrane region" description="Helical" evidence="6">
    <location>
        <begin position="331"/>
        <end position="354"/>
    </location>
</feature>
<evidence type="ECO:0000256" key="5">
    <source>
        <dbReference type="ARBA" id="ARBA00023136"/>
    </source>
</evidence>
<keyword evidence="5 6" id="KW-0472">Membrane</keyword>
<dbReference type="STRING" id="4155.A0A022PWV1"/>
<reference evidence="7 8" key="1">
    <citation type="journal article" date="2013" name="Proc. Natl. Acad. Sci. U.S.A.">
        <title>Fine-scale variation in meiotic recombination in Mimulus inferred from population shotgun sequencing.</title>
        <authorList>
            <person name="Hellsten U."/>
            <person name="Wright K.M."/>
            <person name="Jenkins J."/>
            <person name="Shu S."/>
            <person name="Yuan Y."/>
            <person name="Wessler S.R."/>
            <person name="Schmutz J."/>
            <person name="Willis J.H."/>
            <person name="Rokhsar D.S."/>
        </authorList>
    </citation>
    <scope>NUCLEOTIDE SEQUENCE [LARGE SCALE GENOMIC DNA]</scope>
    <source>
        <strain evidence="8">cv. DUN x IM62</strain>
    </source>
</reference>
<evidence type="ECO:0000256" key="1">
    <source>
        <dbReference type="ARBA" id="ARBA00004141"/>
    </source>
</evidence>
<name>A0A022PWV1_ERYGU</name>
<evidence type="ECO:0000313" key="7">
    <source>
        <dbReference type="EMBL" id="EYU20852.1"/>
    </source>
</evidence>
<feature type="transmembrane region" description="Helical" evidence="6">
    <location>
        <begin position="34"/>
        <end position="55"/>
    </location>
</feature>
<dbReference type="PANTHER" id="PTHR11206">
    <property type="entry name" value="MULTIDRUG RESISTANCE PROTEIN"/>
    <property type="match status" value="1"/>
</dbReference>
<feature type="transmembrane region" description="Helical" evidence="6">
    <location>
        <begin position="182"/>
        <end position="201"/>
    </location>
</feature>
<dbReference type="GO" id="GO:0015297">
    <property type="term" value="F:antiporter activity"/>
    <property type="evidence" value="ECO:0007669"/>
    <property type="project" value="InterPro"/>
</dbReference>
<sequence length="480" mass="52752">MTGEINQNLLESANKNTSEEETLNNKIWNEAKKMWIIAGPAILIRFSMFGINVISQAFIGHVGSTELAAYSLVFTVILRFANSILLGMTSGLGTLCGQAYGAKQHHMLGIYLQQSWLVLTTTSIFLSPLFIFTTPILKALGQDERIAEVAGSISLWFIPVVFSYVVSFSCQMYLQAQSKNLIISYLAVFSLCLHVFLSWMLTVKYEFGVRGAMGSTILAYWIPNLGQLMYVMFGGCGETWTGFTRLAFKDLGPIIKLSISSGAMICLELWYNTILVLLTGNMVNAEVTIDALSICLNISGWALMISIGFLSAASVRVSNELGKGDARAVKFSILMIVLTSSTIGSVLFVFFMLFRNNLAYVFTKNQEVAKAVAHLSPLLAFSLLLNGIQPVLSGVANGAGRQSIVAYVNLGSYYLIGIPLGVVLGYVVKLQVEGVWIGMIIGTVVQTAIIVIITYRTDWDKQVSVARRRTSRWFVEEETN</sequence>
<dbReference type="GO" id="GO:0022857">
    <property type="term" value="F:transmembrane transporter activity"/>
    <property type="evidence" value="ECO:0000318"/>
    <property type="project" value="GO_Central"/>
</dbReference>
<feature type="transmembrane region" description="Helical" evidence="6">
    <location>
        <begin position="254"/>
        <end position="271"/>
    </location>
</feature>
<proteinExistence type="inferred from homology"/>
<dbReference type="InterPro" id="IPR045069">
    <property type="entry name" value="MATE_euk"/>
</dbReference>
<evidence type="ECO:0000256" key="3">
    <source>
        <dbReference type="ARBA" id="ARBA00022692"/>
    </source>
</evidence>
<dbReference type="EMBL" id="KI632259">
    <property type="protein sequence ID" value="EYU20852.1"/>
    <property type="molecule type" value="Genomic_DNA"/>
</dbReference>
<keyword evidence="4 6" id="KW-1133">Transmembrane helix</keyword>
<feature type="transmembrane region" description="Helical" evidence="6">
    <location>
        <begin position="213"/>
        <end position="233"/>
    </location>
</feature>
<dbReference type="CDD" id="cd13132">
    <property type="entry name" value="MATE_eukaryotic"/>
    <property type="match status" value="1"/>
</dbReference>
<dbReference type="eggNOG" id="KOG1347">
    <property type="taxonomic scope" value="Eukaryota"/>
</dbReference>
<comment type="subcellular location">
    <subcellularLocation>
        <location evidence="1">Membrane</location>
        <topology evidence="1">Multi-pass membrane protein</topology>
    </subcellularLocation>
</comment>
<keyword evidence="3 6" id="KW-0812">Transmembrane</keyword>
<feature type="transmembrane region" description="Helical" evidence="6">
    <location>
        <begin position="374"/>
        <end position="392"/>
    </location>
</feature>
<feature type="transmembrane region" description="Helical" evidence="6">
    <location>
        <begin position="116"/>
        <end position="137"/>
    </location>
</feature>
<keyword evidence="8" id="KW-1185">Reference proteome</keyword>